<gene>
    <name evidence="2" type="ORF">CKAH01_16011</name>
</gene>
<feature type="region of interest" description="Disordered" evidence="1">
    <location>
        <begin position="1"/>
        <end position="27"/>
    </location>
</feature>
<sequence length="200" mass="22702">MKKDLAPHPRNTDETVAAQSEPTGGLPRFERLKEDMAKAMVAKDVPKMAEIFRQTCPGDWNRGYGAALGGMLNKVVNEGLLPPEKTYRKIDVQQYVILNWKSAEVADLLVDTFELPKPGGKPCVLWDDRDWLYLMCRETSGFEERYERVLGHWWRAGFVPRPLFDQGPKSPRFGKYLAAAVAMSDLSQQELDAVLVDMTR</sequence>
<feature type="compositionally biased region" description="Basic and acidic residues" evidence="1">
    <location>
        <begin position="1"/>
        <end position="13"/>
    </location>
</feature>
<keyword evidence="3" id="KW-1185">Reference proteome</keyword>
<evidence type="ECO:0000313" key="2">
    <source>
        <dbReference type="EMBL" id="KAK2762980.1"/>
    </source>
</evidence>
<proteinExistence type="predicted"/>
<comment type="caution">
    <text evidence="2">The sequence shown here is derived from an EMBL/GenBank/DDBJ whole genome shotgun (WGS) entry which is preliminary data.</text>
</comment>
<dbReference type="Proteomes" id="UP001281614">
    <property type="component" value="Unassembled WGS sequence"/>
</dbReference>
<organism evidence="2 3">
    <name type="scientific">Colletotrichum kahawae</name>
    <name type="common">Coffee berry disease fungus</name>
    <dbReference type="NCBI Taxonomy" id="34407"/>
    <lineage>
        <taxon>Eukaryota</taxon>
        <taxon>Fungi</taxon>
        <taxon>Dikarya</taxon>
        <taxon>Ascomycota</taxon>
        <taxon>Pezizomycotina</taxon>
        <taxon>Sordariomycetes</taxon>
        <taxon>Hypocreomycetidae</taxon>
        <taxon>Glomerellales</taxon>
        <taxon>Glomerellaceae</taxon>
        <taxon>Colletotrichum</taxon>
        <taxon>Colletotrichum gloeosporioides species complex</taxon>
    </lineage>
</organism>
<name>A0AAD9YEW2_COLKA</name>
<evidence type="ECO:0000256" key="1">
    <source>
        <dbReference type="SAM" id="MobiDB-lite"/>
    </source>
</evidence>
<protein>
    <submittedName>
        <fullName evidence="2">Uncharacterized protein</fullName>
    </submittedName>
</protein>
<reference evidence="2" key="1">
    <citation type="submission" date="2023-02" db="EMBL/GenBank/DDBJ databases">
        <title>Colletotrichum kahawae CIFC_Que2 genome sequencing and assembly.</title>
        <authorList>
            <person name="Baroncelli R."/>
        </authorList>
    </citation>
    <scope>NUCLEOTIDE SEQUENCE</scope>
    <source>
        <strain evidence="2">CIFC_Que2</strain>
    </source>
</reference>
<dbReference type="AlphaFoldDB" id="A0AAD9YEW2"/>
<accession>A0AAD9YEW2</accession>
<evidence type="ECO:0000313" key="3">
    <source>
        <dbReference type="Proteomes" id="UP001281614"/>
    </source>
</evidence>
<dbReference type="EMBL" id="VYYT01000147">
    <property type="protein sequence ID" value="KAK2762980.1"/>
    <property type="molecule type" value="Genomic_DNA"/>
</dbReference>